<proteinExistence type="predicted"/>
<dbReference type="EMBL" id="CP000473">
    <property type="protein sequence ID" value="ABJ87677.1"/>
    <property type="molecule type" value="Genomic_DNA"/>
</dbReference>
<dbReference type="AlphaFoldDB" id="Q01RP3"/>
<sequence precursor="true">MKSAILGLFLAASALYSQDQHVTWKVTVEPPSAGPGSTVLLRMAGHIEEGWHLYSMSTPAAIPTKIQLAPSPAVESFRALQPEPKRAFDANFNSDTETYEGEVAFLLEVHLKKDAPAGPAELALSARYQTCNPKMCVPSKWSGSATIAIDPAAPASTATIPAGYSEPKPHTANPATSTSAAAPPEGLAAFLAVAFGFGLASIFTPCVFPMIPITMSYFVNRQSGGRRESIVQALVFCLGIVVLFSGLGLATTAILGPFGIVTLGSNPWVNGFISALFIAFGLSLLGAFEITIPSSILTPLNKSADKGGFLGSLLMGLTFSLASFACVGPFVGTLLAASVSGGKTRPLIGMVTFATGLALPFFLLAVFPGYLKRMPRSGGWMARVKVVMGFIILAFSLKYLSSLDQVLQWGILTRERFLAAWVVLFAMAGLYLLGFLRMEGIKPDEPVGLGRLLPGAAFLIFAISLLPGMFGGKLGDLDAYVPLASSQSAGIGGGAGESSLVWMKNQYREALDRARKEGKLVLVNFTGYACTNCHWMKANMFTRPEIAAAMKNFVLVELYTDGTDAESEAHQKLQLSKFNTVAIPFYAIIDPDEKVVATFPGLTKDSAEYLAFLQKTPAPLNVNASAFPQFSKLDGAPADTAGLSGKVVVVNFWATWCVPCIQEIPGFNKLHKDGVSVVGIAMDEEGAARVEPFLKKHPMDYPVGIGSEALNEQFNLDQLPVTLVFDRAGKQIKRFEGFTPDAEILAAVKQAL</sequence>
<dbReference type="PANTHER" id="PTHR32234:SF0">
    <property type="entry name" value="THIOL:DISULFIDE INTERCHANGE PROTEIN DSBD"/>
    <property type="match status" value="1"/>
</dbReference>
<feature type="transmembrane region" description="Helical" evidence="8">
    <location>
        <begin position="380"/>
        <end position="397"/>
    </location>
</feature>
<dbReference type="GO" id="GO:0015035">
    <property type="term" value="F:protein-disulfide reductase activity"/>
    <property type="evidence" value="ECO:0007669"/>
    <property type="project" value="TreeGrafter"/>
</dbReference>
<dbReference type="Gene3D" id="3.40.30.10">
    <property type="entry name" value="Glutaredoxin"/>
    <property type="match status" value="2"/>
</dbReference>
<keyword evidence="4" id="KW-0201">Cytochrome c-type biogenesis</keyword>
<dbReference type="Pfam" id="PF11412">
    <property type="entry name" value="DsbD_N"/>
    <property type="match status" value="1"/>
</dbReference>
<evidence type="ECO:0000256" key="3">
    <source>
        <dbReference type="ARBA" id="ARBA00022692"/>
    </source>
</evidence>
<evidence type="ECO:0000256" key="2">
    <source>
        <dbReference type="ARBA" id="ARBA00022475"/>
    </source>
</evidence>
<dbReference type="HOGENOM" id="CLU_015841_0_0_0"/>
<dbReference type="InterPro" id="IPR003834">
    <property type="entry name" value="Cyt_c_assmbl_TM_dom"/>
</dbReference>
<dbReference type="KEGG" id="sus:Acid_6757"/>
<evidence type="ECO:0000256" key="4">
    <source>
        <dbReference type="ARBA" id="ARBA00022748"/>
    </source>
</evidence>
<feature type="region of interest" description="Disordered" evidence="7">
    <location>
        <begin position="160"/>
        <end position="179"/>
    </location>
</feature>
<name>Q01RP3_SOLUE</name>
<dbReference type="SUPFAM" id="SSF52833">
    <property type="entry name" value="Thioredoxin-like"/>
    <property type="match status" value="2"/>
</dbReference>
<evidence type="ECO:0000256" key="6">
    <source>
        <dbReference type="ARBA" id="ARBA00023136"/>
    </source>
</evidence>
<keyword evidence="3 8" id="KW-0812">Transmembrane</keyword>
<dbReference type="GO" id="GO:0017004">
    <property type="term" value="P:cytochrome complex assembly"/>
    <property type="evidence" value="ECO:0007669"/>
    <property type="project" value="UniProtKB-KW"/>
</dbReference>
<organism evidence="10">
    <name type="scientific">Solibacter usitatus (strain Ellin6076)</name>
    <dbReference type="NCBI Taxonomy" id="234267"/>
    <lineage>
        <taxon>Bacteria</taxon>
        <taxon>Pseudomonadati</taxon>
        <taxon>Acidobacteriota</taxon>
        <taxon>Terriglobia</taxon>
        <taxon>Bryobacterales</taxon>
        <taxon>Solibacteraceae</taxon>
        <taxon>Candidatus Solibacter</taxon>
    </lineage>
</organism>
<gene>
    <name evidence="10" type="ordered locus">Acid_6757</name>
</gene>
<keyword evidence="5 8" id="KW-1133">Transmembrane helix</keyword>
<dbReference type="Gene3D" id="2.60.40.1250">
    <property type="entry name" value="Thiol:disulfide interchange protein DsbD, N-terminal domain"/>
    <property type="match status" value="1"/>
</dbReference>
<dbReference type="InterPro" id="IPR013740">
    <property type="entry name" value="Redoxin"/>
</dbReference>
<feature type="transmembrane region" description="Helical" evidence="8">
    <location>
        <begin position="233"/>
        <end position="256"/>
    </location>
</feature>
<evidence type="ECO:0000256" key="8">
    <source>
        <dbReference type="SAM" id="Phobius"/>
    </source>
</evidence>
<feature type="transmembrane region" description="Helical" evidence="8">
    <location>
        <begin position="347"/>
        <end position="368"/>
    </location>
</feature>
<dbReference type="InterPro" id="IPR036249">
    <property type="entry name" value="Thioredoxin-like_sf"/>
</dbReference>
<dbReference type="GO" id="GO:0005886">
    <property type="term" value="C:plasma membrane"/>
    <property type="evidence" value="ECO:0007669"/>
    <property type="project" value="UniProtKB-SubCell"/>
</dbReference>
<reference evidence="10" key="1">
    <citation type="submission" date="2006-10" db="EMBL/GenBank/DDBJ databases">
        <title>Complete sequence of Solibacter usitatus Ellin6076.</title>
        <authorList>
            <consortium name="US DOE Joint Genome Institute"/>
            <person name="Copeland A."/>
            <person name="Lucas S."/>
            <person name="Lapidus A."/>
            <person name="Barry K."/>
            <person name="Detter J.C."/>
            <person name="Glavina del Rio T."/>
            <person name="Hammon N."/>
            <person name="Israni S."/>
            <person name="Dalin E."/>
            <person name="Tice H."/>
            <person name="Pitluck S."/>
            <person name="Thompson L.S."/>
            <person name="Brettin T."/>
            <person name="Bruce D."/>
            <person name="Han C."/>
            <person name="Tapia R."/>
            <person name="Gilna P."/>
            <person name="Schmutz J."/>
            <person name="Larimer F."/>
            <person name="Land M."/>
            <person name="Hauser L."/>
            <person name="Kyrpides N."/>
            <person name="Mikhailova N."/>
            <person name="Janssen P.H."/>
            <person name="Kuske C.R."/>
            <person name="Richardson P."/>
        </authorList>
    </citation>
    <scope>NUCLEOTIDE SEQUENCE</scope>
    <source>
        <strain evidence="10">Ellin6076</strain>
    </source>
</reference>
<evidence type="ECO:0000256" key="5">
    <source>
        <dbReference type="ARBA" id="ARBA00022989"/>
    </source>
</evidence>
<evidence type="ECO:0000313" key="10">
    <source>
        <dbReference type="EMBL" id="ABJ87677.1"/>
    </source>
</evidence>
<dbReference type="InterPro" id="IPR036929">
    <property type="entry name" value="DsbDN_sf"/>
</dbReference>
<evidence type="ECO:0000259" key="9">
    <source>
        <dbReference type="PROSITE" id="PS51352"/>
    </source>
</evidence>
<accession>Q01RP3</accession>
<dbReference type="Pfam" id="PF08534">
    <property type="entry name" value="Redoxin"/>
    <property type="match status" value="1"/>
</dbReference>
<feature type="transmembrane region" description="Helical" evidence="8">
    <location>
        <begin position="417"/>
        <end position="436"/>
    </location>
</feature>
<dbReference type="InterPro" id="IPR013766">
    <property type="entry name" value="Thioredoxin_domain"/>
</dbReference>
<keyword evidence="6 8" id="KW-0472">Membrane</keyword>
<dbReference type="InterPro" id="IPR028250">
    <property type="entry name" value="DsbDN"/>
</dbReference>
<feature type="domain" description="Thioredoxin" evidence="9">
    <location>
        <begin position="618"/>
        <end position="752"/>
    </location>
</feature>
<dbReference type="GO" id="GO:0045454">
    <property type="term" value="P:cell redox homeostasis"/>
    <property type="evidence" value="ECO:0007669"/>
    <property type="project" value="TreeGrafter"/>
</dbReference>
<dbReference type="InParanoid" id="Q01RP3"/>
<protein>
    <submittedName>
        <fullName evidence="10">Redoxin domain protein</fullName>
    </submittedName>
</protein>
<comment type="subcellular location">
    <subcellularLocation>
        <location evidence="1">Cell membrane</location>
        <topology evidence="1">Multi-pass membrane protein</topology>
    </subcellularLocation>
</comment>
<keyword evidence="2" id="KW-1003">Cell membrane</keyword>
<feature type="transmembrane region" description="Helical" evidence="8">
    <location>
        <begin position="309"/>
        <end position="335"/>
    </location>
</feature>
<feature type="transmembrane region" description="Helical" evidence="8">
    <location>
        <begin position="268"/>
        <end position="288"/>
    </location>
</feature>
<evidence type="ECO:0000256" key="1">
    <source>
        <dbReference type="ARBA" id="ARBA00004651"/>
    </source>
</evidence>
<dbReference type="OrthoDB" id="9811036at2"/>
<evidence type="ECO:0000256" key="7">
    <source>
        <dbReference type="SAM" id="MobiDB-lite"/>
    </source>
</evidence>
<dbReference type="CDD" id="cd02966">
    <property type="entry name" value="TlpA_like_family"/>
    <property type="match status" value="1"/>
</dbReference>
<dbReference type="PROSITE" id="PS51352">
    <property type="entry name" value="THIOREDOXIN_2"/>
    <property type="match status" value="1"/>
</dbReference>
<dbReference type="PANTHER" id="PTHR32234">
    <property type="entry name" value="THIOL:DISULFIDE INTERCHANGE PROTEIN DSBD"/>
    <property type="match status" value="1"/>
</dbReference>
<feature type="transmembrane region" description="Helical" evidence="8">
    <location>
        <begin position="448"/>
        <end position="470"/>
    </location>
</feature>
<dbReference type="Pfam" id="PF13899">
    <property type="entry name" value="Thioredoxin_7"/>
    <property type="match status" value="1"/>
</dbReference>
<feature type="transmembrane region" description="Helical" evidence="8">
    <location>
        <begin position="187"/>
        <end position="212"/>
    </location>
</feature>
<dbReference type="Pfam" id="PF02683">
    <property type="entry name" value="DsbD_TM"/>
    <property type="match status" value="1"/>
</dbReference>
<dbReference type="eggNOG" id="COG4232">
    <property type="taxonomic scope" value="Bacteria"/>
</dbReference>
<dbReference type="FunCoup" id="Q01RP3">
    <property type="interactions" value="122"/>
</dbReference>
<dbReference type="STRING" id="234267.Acid_6757"/>
<dbReference type="eggNOG" id="COG0526">
    <property type="taxonomic scope" value="Bacteria"/>
</dbReference>